<dbReference type="Proteomes" id="UP001253637">
    <property type="component" value="Segment"/>
</dbReference>
<proteinExistence type="predicted"/>
<evidence type="ECO:0000313" key="2">
    <source>
        <dbReference type="Proteomes" id="UP001253637"/>
    </source>
</evidence>
<name>A0A811BSC5_9VIRU</name>
<reference evidence="1" key="1">
    <citation type="submission" date="2021-04" db="EMBL/GenBank/DDBJ databases">
        <title>Draft Genome Sequence of Pandoravirus japonicus, Isolated from the Sabaishi River of Niigata, Japan.</title>
        <authorList>
            <person name="Hosokawa N."/>
            <person name="Takahashi H."/>
            <person name="Aoki K."/>
            <person name="Takemura M."/>
        </authorList>
    </citation>
    <scope>NUCLEOTIDE SEQUENCE</scope>
</reference>
<protein>
    <submittedName>
        <fullName evidence="1">Uncharacterized protein</fullName>
    </submittedName>
</protein>
<sequence>MGGVMGDRGLWAQAPGKGQVTTAGCLTRGLTRDGHCAMAIVLVPYEFRGRKARSVGYGEHADRRRGREPIPRAAYFDPPLEHTWWPRDSAACVAIGLECHNIARDALGTVDAADISGGPDGASRVPDAVYREALWPLSMWGGLPLTAYAMSWLVIGGDNWPPSRPHAPTASSVHMPWPVAGLPDAGDAHALVCFERLVGARQAALQEAIMCGHGPYTYAGMRLMSQRIRHFERRFRECHDTVKGLCTMRKQLYANNSYHRC</sequence>
<evidence type="ECO:0000313" key="1">
    <source>
        <dbReference type="EMBL" id="BCU03405.1"/>
    </source>
</evidence>
<organism evidence="1 2">
    <name type="scientific">Pandoravirus japonicus</name>
    <dbReference type="NCBI Taxonomy" id="2823154"/>
    <lineage>
        <taxon>Viruses</taxon>
        <taxon>Pandoravirus</taxon>
    </lineage>
</organism>
<dbReference type="EMBL" id="LC625835">
    <property type="protein sequence ID" value="BCU03405.1"/>
    <property type="molecule type" value="Genomic_DNA"/>
</dbReference>
<accession>A0A811BSC5</accession>